<dbReference type="Pfam" id="PF00226">
    <property type="entry name" value="DnaJ"/>
    <property type="match status" value="1"/>
</dbReference>
<dbReference type="InterPro" id="IPR036869">
    <property type="entry name" value="J_dom_sf"/>
</dbReference>
<dbReference type="CDD" id="cd06257">
    <property type="entry name" value="DnaJ"/>
    <property type="match status" value="1"/>
</dbReference>
<sequence length="52" mass="6312">MKEIERYYRVLGLEVGASLEDINEAYRDLAFIWHPDRLPKTMKDCWPKQWLS</sequence>
<accession>T2JJD2</accession>
<proteinExistence type="predicted"/>
<evidence type="ECO:0000313" key="3">
    <source>
        <dbReference type="Proteomes" id="UP000018130"/>
    </source>
</evidence>
<evidence type="ECO:0000259" key="1">
    <source>
        <dbReference type="PROSITE" id="PS50076"/>
    </source>
</evidence>
<dbReference type="PRINTS" id="PR00625">
    <property type="entry name" value="JDOMAIN"/>
</dbReference>
<organism evidence="2 3">
    <name type="scientific">Crocosphaera watsonii WH 0402</name>
    <dbReference type="NCBI Taxonomy" id="1284629"/>
    <lineage>
        <taxon>Bacteria</taxon>
        <taxon>Bacillati</taxon>
        <taxon>Cyanobacteriota</taxon>
        <taxon>Cyanophyceae</taxon>
        <taxon>Oscillatoriophycideae</taxon>
        <taxon>Chroococcales</taxon>
        <taxon>Aphanothecaceae</taxon>
        <taxon>Crocosphaera</taxon>
    </lineage>
</organism>
<evidence type="ECO:0000313" key="2">
    <source>
        <dbReference type="EMBL" id="CCQ65345.1"/>
    </source>
</evidence>
<dbReference type="SMART" id="SM00271">
    <property type="entry name" value="DnaJ"/>
    <property type="match status" value="1"/>
</dbReference>
<dbReference type="PROSITE" id="PS50076">
    <property type="entry name" value="DNAJ_2"/>
    <property type="match status" value="1"/>
</dbReference>
<dbReference type="PANTHER" id="PTHR44743">
    <property type="entry name" value="PUTATIVE, EXPRESSED-RELATED"/>
    <property type="match status" value="1"/>
</dbReference>
<comment type="caution">
    <text evidence="2">The sequence shown here is derived from an EMBL/GenBank/DDBJ whole genome shotgun (WGS) entry which is preliminary data.</text>
</comment>
<dbReference type="PANTHER" id="PTHR44743:SF10">
    <property type="entry name" value="J DOMAIN-CONTAINING PROTEIN"/>
    <property type="match status" value="1"/>
</dbReference>
<dbReference type="SUPFAM" id="SSF46565">
    <property type="entry name" value="Chaperone J-domain"/>
    <property type="match status" value="1"/>
</dbReference>
<dbReference type="InterPro" id="IPR001623">
    <property type="entry name" value="DnaJ_domain"/>
</dbReference>
<protein>
    <recommendedName>
        <fullName evidence="1">J domain-containing protein</fullName>
    </recommendedName>
</protein>
<reference evidence="2 3" key="2">
    <citation type="submission" date="2013-09" db="EMBL/GenBank/DDBJ databases">
        <title>Whole genome comparison of six Crocosphaera watsonii strains with differing phenotypes.</title>
        <authorList>
            <person name="Bench S.R."/>
            <person name="Heller P."/>
            <person name="Frank I."/>
            <person name="Arciniega M."/>
            <person name="Shilova I.N."/>
            <person name="Zehr J.P."/>
        </authorList>
    </citation>
    <scope>NUCLEOTIDE SEQUENCE [LARGE SCALE GENOMIC DNA]</scope>
    <source>
        <strain evidence="2 3">WH 0402</strain>
    </source>
</reference>
<gene>
    <name evidence="2" type="ORF">CWATWH0402_3474</name>
</gene>
<dbReference type="Proteomes" id="UP000018130">
    <property type="component" value="Unassembled WGS sequence"/>
</dbReference>
<dbReference type="AlphaFoldDB" id="T2JJD2"/>
<reference evidence="2 3" key="1">
    <citation type="submission" date="2013-01" db="EMBL/GenBank/DDBJ databases">
        <authorList>
            <person name="Bench S."/>
        </authorList>
    </citation>
    <scope>NUCLEOTIDE SEQUENCE [LARGE SCALE GENOMIC DNA]</scope>
    <source>
        <strain evidence="2 3">WH 0402</strain>
    </source>
</reference>
<dbReference type="EMBL" id="CAQN01000162">
    <property type="protein sequence ID" value="CCQ65345.1"/>
    <property type="molecule type" value="Genomic_DNA"/>
</dbReference>
<name>T2JJD2_CROWT</name>
<dbReference type="Gene3D" id="1.10.287.110">
    <property type="entry name" value="DnaJ domain"/>
    <property type="match status" value="1"/>
</dbReference>
<feature type="domain" description="J" evidence="1">
    <location>
        <begin position="6"/>
        <end position="52"/>
    </location>
</feature>